<name>A0ABP9WJ22_9MICO</name>
<accession>A0ABP9WJ22</accession>
<keyword evidence="1" id="KW-0472">Membrane</keyword>
<dbReference type="Proteomes" id="UP001426770">
    <property type="component" value="Unassembled WGS sequence"/>
</dbReference>
<evidence type="ECO:0000256" key="1">
    <source>
        <dbReference type="SAM" id="Phobius"/>
    </source>
</evidence>
<feature type="transmembrane region" description="Helical" evidence="1">
    <location>
        <begin position="15"/>
        <end position="33"/>
    </location>
</feature>
<organism evidence="2 3">
    <name type="scientific">Demequina sediminis</name>
    <dbReference type="NCBI Taxonomy" id="1930058"/>
    <lineage>
        <taxon>Bacteria</taxon>
        <taxon>Bacillati</taxon>
        <taxon>Actinomycetota</taxon>
        <taxon>Actinomycetes</taxon>
        <taxon>Micrococcales</taxon>
        <taxon>Demequinaceae</taxon>
        <taxon>Demequina</taxon>
    </lineage>
</organism>
<gene>
    <name evidence="2" type="ORF">Lsed01_02295</name>
</gene>
<proteinExistence type="predicted"/>
<feature type="transmembrane region" description="Helical" evidence="1">
    <location>
        <begin position="95"/>
        <end position="120"/>
    </location>
</feature>
<dbReference type="RefSeq" id="WP_286215583.1">
    <property type="nucleotide sequence ID" value="NZ_AP027736.1"/>
</dbReference>
<comment type="caution">
    <text evidence="2">The sequence shown here is derived from an EMBL/GenBank/DDBJ whole genome shotgun (WGS) entry which is preliminary data.</text>
</comment>
<keyword evidence="3" id="KW-1185">Reference proteome</keyword>
<protein>
    <recommendedName>
        <fullName evidence="4">DoxX family membrane protein</fullName>
    </recommendedName>
</protein>
<evidence type="ECO:0000313" key="3">
    <source>
        <dbReference type="Proteomes" id="UP001426770"/>
    </source>
</evidence>
<evidence type="ECO:0008006" key="4">
    <source>
        <dbReference type="Google" id="ProtNLM"/>
    </source>
</evidence>
<evidence type="ECO:0000313" key="2">
    <source>
        <dbReference type="EMBL" id="GAA5519837.1"/>
    </source>
</evidence>
<keyword evidence="1" id="KW-0812">Transmembrane</keyword>
<reference evidence="2 3" key="1">
    <citation type="submission" date="2024-02" db="EMBL/GenBank/DDBJ databases">
        <title>Lysinimicrobium sediminis NBRC 112286.</title>
        <authorList>
            <person name="Ichikawa N."/>
            <person name="Katano-Makiyama Y."/>
            <person name="Hidaka K."/>
        </authorList>
    </citation>
    <scope>NUCLEOTIDE SEQUENCE [LARGE SCALE GENOMIC DNA]</scope>
    <source>
        <strain evidence="2 3">NBRC 112286</strain>
    </source>
</reference>
<sequence>MTTSDTAVAATRSRAGWVLLSITRIALGFYFLWPFLDKLIGLGYSVCRQEDNSIEVMCDRAWLSGGHVTEGYLGSATGPLADFYADLGTQRWTDWVFMIGLLGIGLALMLGIGTKIAAWAAPAMLLMMYTSHLWPTTNPFLDDHIIMALAIPAIVLVELEHQSIGLGRWWRRVVGDRRWLI</sequence>
<keyword evidence="1" id="KW-1133">Transmembrane helix</keyword>
<dbReference type="EMBL" id="BAABRR010000014">
    <property type="protein sequence ID" value="GAA5519837.1"/>
    <property type="molecule type" value="Genomic_DNA"/>
</dbReference>